<comment type="caution">
    <text evidence="2">The sequence shown here is derived from an EMBL/GenBank/DDBJ whole genome shotgun (WGS) entry which is preliminary data.</text>
</comment>
<sequence>DQKKFLPQPLKIPASNKKKKKNSQNPIPLYNGPVTRSRTGKLTSSSIKLYKDDIDELLKQTTVKLKNEQPPIPKSAIKTFSYNMSTGDTNRLNDIHGGTGYGIYKVIITDYFLLQLHIYFHIEAGHDIAIDILITYLLLKQHVHFHIQLIIFKTMYRTTPVNNAHCGTHLNIITFIIIHYLQILKYMFNIIYSIKTESTNRTNQRNDAHRGTLHEILTDRIILTPTNTTIQVHYATHGKGGDPVTSSYNSFFIIQKSILNFIYCIITTSTNRTNLVHSPDGGTGHHIRTFILIGYPLLKNPLSFSHVRIY</sequence>
<feature type="non-terminal residue" evidence="2">
    <location>
        <position position="1"/>
    </location>
</feature>
<evidence type="ECO:0000313" key="3">
    <source>
        <dbReference type="Proteomes" id="UP000663836"/>
    </source>
</evidence>
<dbReference type="AlphaFoldDB" id="A0A820AQH3"/>
<feature type="region of interest" description="Disordered" evidence="1">
    <location>
        <begin position="1"/>
        <end position="39"/>
    </location>
</feature>
<accession>A0A820AQH3</accession>
<proteinExistence type="predicted"/>
<name>A0A820AQH3_9BILA</name>
<evidence type="ECO:0000256" key="1">
    <source>
        <dbReference type="SAM" id="MobiDB-lite"/>
    </source>
</evidence>
<reference evidence="2" key="1">
    <citation type="submission" date="2021-02" db="EMBL/GenBank/DDBJ databases">
        <authorList>
            <person name="Nowell W R."/>
        </authorList>
    </citation>
    <scope>NUCLEOTIDE SEQUENCE</scope>
</reference>
<protein>
    <submittedName>
        <fullName evidence="2">Uncharacterized protein</fullName>
    </submittedName>
</protein>
<dbReference type="Proteomes" id="UP000663836">
    <property type="component" value="Unassembled WGS sequence"/>
</dbReference>
<evidence type="ECO:0000313" key="2">
    <source>
        <dbReference type="EMBL" id="CAF4194470.1"/>
    </source>
</evidence>
<gene>
    <name evidence="2" type="ORF">JBS370_LOCUS36199</name>
</gene>
<dbReference type="EMBL" id="CAJOBD010013841">
    <property type="protein sequence ID" value="CAF4194470.1"/>
    <property type="molecule type" value="Genomic_DNA"/>
</dbReference>
<organism evidence="2 3">
    <name type="scientific">Rotaria sordida</name>
    <dbReference type="NCBI Taxonomy" id="392033"/>
    <lineage>
        <taxon>Eukaryota</taxon>
        <taxon>Metazoa</taxon>
        <taxon>Spiralia</taxon>
        <taxon>Gnathifera</taxon>
        <taxon>Rotifera</taxon>
        <taxon>Eurotatoria</taxon>
        <taxon>Bdelloidea</taxon>
        <taxon>Philodinida</taxon>
        <taxon>Philodinidae</taxon>
        <taxon>Rotaria</taxon>
    </lineage>
</organism>